<dbReference type="InterPro" id="IPR004469">
    <property type="entry name" value="PSP"/>
</dbReference>
<sequence>MVSPIEYAPKGLVCFDFDSVLTPIEIIDELAKIAGVEKQVCEITRRAMNGELDYKTALLTRVNLIKGLKVDVLKELGERLPITPGVKETVEYLQRNKILPVIISGGFFEVIFEANRRIGAPLILANRLQAENGVLTGEVSGLCLTPEAKGELLAYLVYLFNIPMSKTAAVCDGANDVSLLRKVALPLGFKPKDNIKSHIRYWSGNDMREILGYLVSENFL</sequence>
<reference evidence="12" key="2">
    <citation type="journal article" date="2022" name="Nat. Microbiol.">
        <title>A closed Candidatus Odinarchaeum chromosome exposes Asgard archaeal viruses.</title>
        <authorList>
            <person name="Tamarit D."/>
            <person name="Caceres E.F."/>
            <person name="Krupovic M."/>
            <person name="Nijland R."/>
            <person name="Eme L."/>
            <person name="Robinson N.P."/>
            <person name="Ettema T.J.G."/>
        </authorList>
    </citation>
    <scope>NUCLEOTIDE SEQUENCE</scope>
    <source>
        <strain evidence="12">LCB_4</strain>
    </source>
</reference>
<dbReference type="SUPFAM" id="SSF56784">
    <property type="entry name" value="HAD-like"/>
    <property type="match status" value="1"/>
</dbReference>
<comment type="pathway">
    <text evidence="2">Amino-acid biosynthesis; L-serine biosynthesis; L-serine from 3-phospho-D-glycerate: step 3/3.</text>
</comment>
<dbReference type="InterPro" id="IPR036412">
    <property type="entry name" value="HAD-like_sf"/>
</dbReference>
<dbReference type="KEGG" id="oyw:OdinLCB4_001570"/>
<evidence type="ECO:0000256" key="7">
    <source>
        <dbReference type="ARBA" id="ARBA00022801"/>
    </source>
</evidence>
<keyword evidence="7 12" id="KW-0378">Hydrolase</keyword>
<dbReference type="AlphaFoldDB" id="A0AAF0IBQ3"/>
<keyword evidence="5" id="KW-0028">Amino-acid biosynthesis</keyword>
<dbReference type="GO" id="GO:0006564">
    <property type="term" value="P:L-serine biosynthetic process"/>
    <property type="evidence" value="ECO:0007669"/>
    <property type="project" value="UniProtKB-KW"/>
</dbReference>
<accession>A0AAF0IBQ3</accession>
<dbReference type="NCBIfam" id="TIGR01488">
    <property type="entry name" value="HAD-SF-IB"/>
    <property type="match status" value="1"/>
</dbReference>
<evidence type="ECO:0000256" key="3">
    <source>
        <dbReference type="ARBA" id="ARBA00009184"/>
    </source>
</evidence>
<dbReference type="InterPro" id="IPR023214">
    <property type="entry name" value="HAD_sf"/>
</dbReference>
<dbReference type="PANTHER" id="PTHR43344:SF2">
    <property type="entry name" value="PHOSPHOSERINE PHOSPHATASE"/>
    <property type="match status" value="1"/>
</dbReference>
<dbReference type="NCBIfam" id="TIGR00338">
    <property type="entry name" value="serB"/>
    <property type="match status" value="1"/>
</dbReference>
<gene>
    <name evidence="12" type="primary">serB</name>
    <name evidence="12" type="ORF">OdinLCB4_001570</name>
</gene>
<evidence type="ECO:0000256" key="8">
    <source>
        <dbReference type="ARBA" id="ARBA00022842"/>
    </source>
</evidence>
<dbReference type="GO" id="GO:0005737">
    <property type="term" value="C:cytoplasm"/>
    <property type="evidence" value="ECO:0007669"/>
    <property type="project" value="TreeGrafter"/>
</dbReference>
<evidence type="ECO:0000256" key="2">
    <source>
        <dbReference type="ARBA" id="ARBA00005135"/>
    </source>
</evidence>
<comment type="similarity">
    <text evidence="3">Belongs to the HAD-like hydrolase superfamily. SerB family.</text>
</comment>
<evidence type="ECO:0000256" key="10">
    <source>
        <dbReference type="ARBA" id="ARBA00031693"/>
    </source>
</evidence>
<dbReference type="EMBL" id="CP091871">
    <property type="protein sequence ID" value="WEU40646.1"/>
    <property type="molecule type" value="Genomic_DNA"/>
</dbReference>
<dbReference type="Pfam" id="PF00702">
    <property type="entry name" value="Hydrolase"/>
    <property type="match status" value="1"/>
</dbReference>
<keyword evidence="9" id="KW-0718">Serine biosynthesis</keyword>
<dbReference type="PANTHER" id="PTHR43344">
    <property type="entry name" value="PHOSPHOSERINE PHOSPHATASE"/>
    <property type="match status" value="1"/>
</dbReference>
<proteinExistence type="inferred from homology"/>
<dbReference type="EC" id="3.1.3.3" evidence="4"/>
<feature type="active site" description="Nucleophile" evidence="11">
    <location>
        <position position="16"/>
    </location>
</feature>
<evidence type="ECO:0000313" key="13">
    <source>
        <dbReference type="Proteomes" id="UP000186851"/>
    </source>
</evidence>
<dbReference type="GO" id="GO:0036424">
    <property type="term" value="F:L-phosphoserine phosphatase activity"/>
    <property type="evidence" value="ECO:0007669"/>
    <property type="project" value="InterPro"/>
</dbReference>
<dbReference type="Gene3D" id="3.40.50.1000">
    <property type="entry name" value="HAD superfamily/HAD-like"/>
    <property type="match status" value="1"/>
</dbReference>
<evidence type="ECO:0000256" key="4">
    <source>
        <dbReference type="ARBA" id="ARBA00012640"/>
    </source>
</evidence>
<keyword evidence="6" id="KW-0479">Metal-binding</keyword>
<keyword evidence="8" id="KW-0460">Magnesium</keyword>
<dbReference type="InterPro" id="IPR050582">
    <property type="entry name" value="HAD-like_SerB"/>
</dbReference>
<evidence type="ECO:0000256" key="1">
    <source>
        <dbReference type="ARBA" id="ARBA00001946"/>
    </source>
</evidence>
<comment type="cofactor">
    <cofactor evidence="1">
        <name>Mg(2+)</name>
        <dbReference type="ChEBI" id="CHEBI:18420"/>
    </cofactor>
</comment>
<organism evidence="12 13">
    <name type="scientific">Odinarchaeota yellowstonii (strain LCB_4)</name>
    <dbReference type="NCBI Taxonomy" id="1841599"/>
    <lineage>
        <taxon>Archaea</taxon>
        <taxon>Promethearchaeati</taxon>
        <taxon>Candidatus Odinarchaeota</taxon>
        <taxon>Candidatus Odinarchaeia</taxon>
        <taxon>Candidatus Odinarchaeales</taxon>
        <taxon>Candidatus Odinarchaeaceae</taxon>
        <taxon>Candidatus Odinarchaeum</taxon>
    </lineage>
</organism>
<dbReference type="Proteomes" id="UP000186851">
    <property type="component" value="Chromosome"/>
</dbReference>
<evidence type="ECO:0000256" key="6">
    <source>
        <dbReference type="ARBA" id="ARBA00022723"/>
    </source>
</evidence>
<protein>
    <recommendedName>
        <fullName evidence="4">phosphoserine phosphatase</fullName>
        <ecNumber evidence="4">3.1.3.3</ecNumber>
    </recommendedName>
    <alternativeName>
        <fullName evidence="10">O-phosphoserine phosphohydrolase</fullName>
    </alternativeName>
</protein>
<evidence type="ECO:0000256" key="11">
    <source>
        <dbReference type="PIRSR" id="PIRSR604469-1"/>
    </source>
</evidence>
<evidence type="ECO:0000256" key="5">
    <source>
        <dbReference type="ARBA" id="ARBA00022605"/>
    </source>
</evidence>
<evidence type="ECO:0000313" key="12">
    <source>
        <dbReference type="EMBL" id="WEU40646.1"/>
    </source>
</evidence>
<dbReference type="GO" id="GO:0000287">
    <property type="term" value="F:magnesium ion binding"/>
    <property type="evidence" value="ECO:0007669"/>
    <property type="project" value="TreeGrafter"/>
</dbReference>
<name>A0AAF0IBQ3_ODILC</name>
<feature type="active site" description="Proton donor" evidence="11">
    <location>
        <position position="18"/>
    </location>
</feature>
<evidence type="ECO:0000256" key="9">
    <source>
        <dbReference type="ARBA" id="ARBA00023299"/>
    </source>
</evidence>
<reference evidence="12" key="1">
    <citation type="journal article" date="2017" name="Nature">
        <title>Asgard archaea illuminate the origin of eukaryotic cellular complexity.</title>
        <authorList>
            <person name="Zaremba-Niedzwiedzka K."/>
            <person name="Caceres E.F."/>
            <person name="Saw J.H."/>
            <person name="Backstrom D."/>
            <person name="Juzokaite L."/>
            <person name="Vancaester E."/>
            <person name="Seitz K.W."/>
            <person name="Anantharaman K."/>
            <person name="Starnawski P."/>
            <person name="Kjeldsen K.U."/>
            <person name="Scott M.B."/>
            <person name="Nunoura T."/>
            <person name="Banfield J.F."/>
            <person name="Schramm A."/>
            <person name="Baker B.J."/>
            <person name="Spang A."/>
            <person name="Ettema T.J.G."/>
        </authorList>
    </citation>
    <scope>NUCLEOTIDE SEQUENCE</scope>
    <source>
        <strain evidence="12">LCB_4</strain>
    </source>
</reference>